<dbReference type="NCBIfam" id="TIGR01351">
    <property type="entry name" value="adk"/>
    <property type="match status" value="1"/>
</dbReference>
<feature type="binding site" evidence="5">
    <location>
        <position position="31"/>
    </location>
    <ligand>
        <name>AMP</name>
        <dbReference type="ChEBI" id="CHEBI:456215"/>
    </ligand>
</feature>
<comment type="domain">
    <text evidence="5">Consists of three domains, a large central CORE domain and two small peripheral domains, NMPbind and LID, which undergo movements during catalysis. The LID domain closes over the site of phosphoryl transfer upon ATP binding. Assembling and dissambling the active center during each catalytic cycle provides an effective means to prevent ATP hydrolysis. Some bacteria have evolved a zinc-coordinating structure that stabilizes the LID domain.</text>
</comment>
<comment type="similarity">
    <text evidence="5 6">Belongs to the adenylate kinase family.</text>
</comment>
<dbReference type="Proteomes" id="UP000680714">
    <property type="component" value="Unassembled WGS sequence"/>
</dbReference>
<dbReference type="InterPro" id="IPR006259">
    <property type="entry name" value="Adenyl_kin_sub"/>
</dbReference>
<feature type="binding site" evidence="5">
    <location>
        <position position="92"/>
    </location>
    <ligand>
        <name>AMP</name>
        <dbReference type="ChEBI" id="CHEBI:456215"/>
    </ligand>
</feature>
<dbReference type="InterPro" id="IPR033690">
    <property type="entry name" value="Adenylat_kinase_CS"/>
</dbReference>
<evidence type="ECO:0000259" key="8">
    <source>
        <dbReference type="Pfam" id="PF05191"/>
    </source>
</evidence>
<feature type="binding site" evidence="5">
    <location>
        <position position="36"/>
    </location>
    <ligand>
        <name>AMP</name>
        <dbReference type="ChEBI" id="CHEBI:456215"/>
    </ligand>
</feature>
<dbReference type="NCBIfam" id="NF011100">
    <property type="entry name" value="PRK14527.1"/>
    <property type="match status" value="1"/>
</dbReference>
<dbReference type="PRINTS" id="PR00094">
    <property type="entry name" value="ADENYLTKNASE"/>
</dbReference>
<dbReference type="Gene3D" id="3.40.50.300">
    <property type="entry name" value="P-loop containing nucleotide triphosphate hydrolases"/>
    <property type="match status" value="1"/>
</dbReference>
<feature type="binding site" evidence="5">
    <location>
        <begin position="57"/>
        <end position="59"/>
    </location>
    <ligand>
        <name>AMP</name>
        <dbReference type="ChEBI" id="CHEBI:456215"/>
    </ligand>
</feature>
<feature type="binding site" evidence="5">
    <location>
        <position position="200"/>
    </location>
    <ligand>
        <name>ATP</name>
        <dbReference type="ChEBI" id="CHEBI:30616"/>
    </ligand>
</feature>
<protein>
    <recommendedName>
        <fullName evidence="5 7">Adenylate kinase</fullName>
        <shortName evidence="5">AK</shortName>
        <ecNumber evidence="5 7">2.7.4.3</ecNumber>
    </recommendedName>
    <alternativeName>
        <fullName evidence="5">ATP-AMP transphosphorylase</fullName>
    </alternativeName>
    <alternativeName>
        <fullName evidence="5">ATP:AMP phosphotransferase</fullName>
    </alternativeName>
    <alternativeName>
        <fullName evidence="5">Adenylate monophosphate kinase</fullName>
    </alternativeName>
</protein>
<keyword evidence="5 7" id="KW-0067">ATP-binding</keyword>
<keyword evidence="2 5" id="KW-0545">Nucleotide biosynthesis</keyword>
<feature type="binding site" evidence="5">
    <location>
        <position position="150"/>
    </location>
    <ligand>
        <name>Zn(2+)</name>
        <dbReference type="ChEBI" id="CHEBI:29105"/>
        <note>structural</note>
    </ligand>
</feature>
<feature type="binding site" evidence="5">
    <location>
        <position position="130"/>
    </location>
    <ligand>
        <name>Zn(2+)</name>
        <dbReference type="ChEBI" id="CHEBI:29105"/>
        <note>structural</note>
    </ligand>
</feature>
<feature type="binding site" evidence="5">
    <location>
        <begin position="10"/>
        <end position="15"/>
    </location>
    <ligand>
        <name>ATP</name>
        <dbReference type="ChEBI" id="CHEBI:30616"/>
    </ligand>
</feature>
<keyword evidence="5" id="KW-0479">Metal-binding</keyword>
<dbReference type="NCBIfam" id="NF001381">
    <property type="entry name" value="PRK00279.1-3"/>
    <property type="match status" value="1"/>
</dbReference>
<feature type="binding site" evidence="5">
    <location>
        <position position="172"/>
    </location>
    <ligand>
        <name>AMP</name>
        <dbReference type="ChEBI" id="CHEBI:456215"/>
    </ligand>
</feature>
<feature type="region of interest" description="NMP" evidence="5">
    <location>
        <begin position="30"/>
        <end position="59"/>
    </location>
</feature>
<dbReference type="EC" id="2.7.4.3" evidence="5 7"/>
<evidence type="ECO:0000256" key="7">
    <source>
        <dbReference type="RuleBase" id="RU003331"/>
    </source>
</evidence>
<feature type="binding site" evidence="5">
    <location>
        <position position="127"/>
    </location>
    <ligand>
        <name>ATP</name>
        <dbReference type="ChEBI" id="CHEBI:30616"/>
    </ligand>
</feature>
<accession>A0ABS5IAQ8</accession>
<organism evidence="9 10">
    <name type="scientific">Magnetospirillum sulfuroxidans</name>
    <dbReference type="NCBI Taxonomy" id="611300"/>
    <lineage>
        <taxon>Bacteria</taxon>
        <taxon>Pseudomonadati</taxon>
        <taxon>Pseudomonadota</taxon>
        <taxon>Alphaproteobacteria</taxon>
        <taxon>Rhodospirillales</taxon>
        <taxon>Rhodospirillaceae</taxon>
        <taxon>Magnetospirillum</taxon>
    </lineage>
</organism>
<comment type="function">
    <text evidence="5">Catalyzes the reversible transfer of the terminal phosphate group between ATP and AMP. Plays an important role in cellular energy homeostasis and in adenine nucleotide metabolism.</text>
</comment>
<comment type="subunit">
    <text evidence="5 7">Monomer.</text>
</comment>
<dbReference type="GO" id="GO:0004017">
    <property type="term" value="F:AMP kinase activity"/>
    <property type="evidence" value="ECO:0007669"/>
    <property type="project" value="UniProtKB-EC"/>
</dbReference>
<dbReference type="SUPFAM" id="SSF52540">
    <property type="entry name" value="P-loop containing nucleoside triphosphate hydrolases"/>
    <property type="match status" value="1"/>
</dbReference>
<dbReference type="InterPro" id="IPR027417">
    <property type="entry name" value="P-loop_NTPase"/>
</dbReference>
<keyword evidence="3 5" id="KW-0547">Nucleotide-binding</keyword>
<dbReference type="CDD" id="cd01428">
    <property type="entry name" value="ADK"/>
    <property type="match status" value="1"/>
</dbReference>
<gene>
    <name evidence="5" type="primary">adk</name>
    <name evidence="9" type="ORF">KEC16_07275</name>
</gene>
<dbReference type="NCBIfam" id="NF001380">
    <property type="entry name" value="PRK00279.1-2"/>
    <property type="match status" value="1"/>
</dbReference>
<evidence type="ECO:0000256" key="5">
    <source>
        <dbReference type="HAMAP-Rule" id="MF_00235"/>
    </source>
</evidence>
<sequence length="217" mass="23030">MNLVLLGPPGGGKGTQAKRLMEKFGLVQLSTGDMLRAAVASGSEIGKKAKAVMDAGQLVSDDIVIGIIDDRLDQPDTQNGVIFDGFPRTVAQAEALDTMMAKKGKGLDFAIEIRVPDAPIVERITGRYTCAKCGAGYHDTFQQPKVAGTCDSCGSTEFSRRADDNAETVTKRLAAYHEQTAPLLPYYQAKGNYYLVDGTQEIAAVTVALEGILGKAG</sequence>
<dbReference type="InterPro" id="IPR007862">
    <property type="entry name" value="Adenylate_kinase_lid-dom"/>
</dbReference>
<evidence type="ECO:0000256" key="2">
    <source>
        <dbReference type="ARBA" id="ARBA00022727"/>
    </source>
</evidence>
<dbReference type="EMBL" id="JAGTUF010000004">
    <property type="protein sequence ID" value="MBR9971510.1"/>
    <property type="molecule type" value="Genomic_DNA"/>
</dbReference>
<comment type="pathway">
    <text evidence="5">Purine metabolism; AMP biosynthesis via salvage pathway; AMP from ADP: step 1/1.</text>
</comment>
<feature type="binding site" evidence="5">
    <location>
        <position position="133"/>
    </location>
    <ligand>
        <name>Zn(2+)</name>
        <dbReference type="ChEBI" id="CHEBI:29105"/>
        <note>structural</note>
    </ligand>
</feature>
<dbReference type="NCBIfam" id="NF011105">
    <property type="entry name" value="PRK14532.1"/>
    <property type="match status" value="1"/>
</dbReference>
<keyword evidence="5" id="KW-0963">Cytoplasm</keyword>
<evidence type="ECO:0000256" key="3">
    <source>
        <dbReference type="ARBA" id="ARBA00022741"/>
    </source>
</evidence>
<evidence type="ECO:0000256" key="4">
    <source>
        <dbReference type="ARBA" id="ARBA00022777"/>
    </source>
</evidence>
<dbReference type="PANTHER" id="PTHR23359">
    <property type="entry name" value="NUCLEOTIDE KINASE"/>
    <property type="match status" value="1"/>
</dbReference>
<comment type="caution">
    <text evidence="5">Lacks conserved residue(s) required for the propagation of feature annotation.</text>
</comment>
<dbReference type="RefSeq" id="WP_211547330.1">
    <property type="nucleotide sequence ID" value="NZ_JAGTUF010000004.1"/>
</dbReference>
<evidence type="ECO:0000256" key="1">
    <source>
        <dbReference type="ARBA" id="ARBA00022679"/>
    </source>
</evidence>
<keyword evidence="1 5" id="KW-0808">Transferase</keyword>
<dbReference type="PROSITE" id="PS00113">
    <property type="entry name" value="ADENYLATE_KINASE"/>
    <property type="match status" value="1"/>
</dbReference>
<reference evidence="9 10" key="1">
    <citation type="submission" date="2021-04" db="EMBL/GenBank/DDBJ databases">
        <title>Magnetospirillum sulfuroxidans sp. nov., a facultative chemolithoautotrophic sulfur-oxidizing alphaproteobacterium isolated from freshwater sediment and proposals for Paramagetospirillum gen. nov., and Magnetospirillaceae fam. nov.</title>
        <authorList>
            <person name="Koziaeva V."/>
            <person name="Geelhoed J.S."/>
            <person name="Sorokin D.Y."/>
            <person name="Grouzdev D.S."/>
        </authorList>
    </citation>
    <scope>NUCLEOTIDE SEQUENCE [LARGE SCALE GENOMIC DNA]</scope>
    <source>
        <strain evidence="9 10">J10</strain>
    </source>
</reference>
<feature type="domain" description="Adenylate kinase active site lid" evidence="8">
    <location>
        <begin position="127"/>
        <end position="163"/>
    </location>
</feature>
<feature type="binding site" evidence="5">
    <location>
        <begin position="85"/>
        <end position="88"/>
    </location>
    <ligand>
        <name>AMP</name>
        <dbReference type="ChEBI" id="CHEBI:456215"/>
    </ligand>
</feature>
<dbReference type="Pfam" id="PF05191">
    <property type="entry name" value="ADK_lid"/>
    <property type="match status" value="1"/>
</dbReference>
<comment type="subcellular location">
    <subcellularLocation>
        <location evidence="5 7">Cytoplasm</location>
    </subcellularLocation>
</comment>
<proteinExistence type="inferred from homology"/>
<dbReference type="InterPro" id="IPR000850">
    <property type="entry name" value="Adenylat/UMP-CMP_kin"/>
</dbReference>
<comment type="caution">
    <text evidence="9">The sequence shown here is derived from an EMBL/GenBank/DDBJ whole genome shotgun (WGS) entry which is preliminary data.</text>
</comment>
<dbReference type="HAMAP" id="MF_00235">
    <property type="entry name" value="Adenylate_kinase_Adk"/>
    <property type="match status" value="1"/>
</dbReference>
<feature type="binding site" evidence="5">
    <location>
        <position position="153"/>
    </location>
    <ligand>
        <name>Zn(2+)</name>
        <dbReference type="ChEBI" id="CHEBI:29105"/>
        <note>structural</note>
    </ligand>
</feature>
<keyword evidence="4 5" id="KW-0418">Kinase</keyword>
<dbReference type="Pfam" id="PF00406">
    <property type="entry name" value="ADK"/>
    <property type="match status" value="1"/>
</dbReference>
<comment type="catalytic activity">
    <reaction evidence="5 7">
        <text>AMP + ATP = 2 ADP</text>
        <dbReference type="Rhea" id="RHEA:12973"/>
        <dbReference type="ChEBI" id="CHEBI:30616"/>
        <dbReference type="ChEBI" id="CHEBI:456215"/>
        <dbReference type="ChEBI" id="CHEBI:456216"/>
        <dbReference type="EC" id="2.7.4.3"/>
    </reaction>
</comment>
<feature type="binding site" evidence="5">
    <location>
        <position position="161"/>
    </location>
    <ligand>
        <name>AMP</name>
        <dbReference type="ChEBI" id="CHEBI:456215"/>
    </ligand>
</feature>
<evidence type="ECO:0000313" key="10">
    <source>
        <dbReference type="Proteomes" id="UP000680714"/>
    </source>
</evidence>
<evidence type="ECO:0000313" key="9">
    <source>
        <dbReference type="EMBL" id="MBR9971510.1"/>
    </source>
</evidence>
<keyword evidence="10" id="KW-1185">Reference proteome</keyword>
<evidence type="ECO:0000256" key="6">
    <source>
        <dbReference type="RuleBase" id="RU003330"/>
    </source>
</evidence>
<keyword evidence="5" id="KW-0862">Zinc</keyword>
<name>A0ABS5IAQ8_9PROT</name>